<keyword evidence="3" id="KW-1185">Reference proteome</keyword>
<proteinExistence type="predicted"/>
<feature type="transmembrane region" description="Helical" evidence="1">
    <location>
        <begin position="366"/>
        <end position="385"/>
    </location>
</feature>
<evidence type="ECO:0000256" key="1">
    <source>
        <dbReference type="SAM" id="Phobius"/>
    </source>
</evidence>
<gene>
    <name evidence="2" type="ORF">ABC969_08310</name>
</gene>
<organism evidence="2 3">
    <name type="scientific">Sphingomonas qilianensis</name>
    <dbReference type="NCBI Taxonomy" id="1736690"/>
    <lineage>
        <taxon>Bacteria</taxon>
        <taxon>Pseudomonadati</taxon>
        <taxon>Pseudomonadota</taxon>
        <taxon>Alphaproteobacteria</taxon>
        <taxon>Sphingomonadales</taxon>
        <taxon>Sphingomonadaceae</taxon>
        <taxon>Sphingomonas</taxon>
    </lineage>
</organism>
<keyword evidence="1" id="KW-0472">Membrane</keyword>
<keyword evidence="1" id="KW-1133">Transmembrane helix</keyword>
<feature type="transmembrane region" description="Helical" evidence="1">
    <location>
        <begin position="268"/>
        <end position="286"/>
    </location>
</feature>
<accession>A0ABU9XRI9</accession>
<protein>
    <recommendedName>
        <fullName evidence="4">DUF2029 domain-containing protein</fullName>
    </recommendedName>
</protein>
<feature type="transmembrane region" description="Helical" evidence="1">
    <location>
        <begin position="293"/>
        <end position="311"/>
    </location>
</feature>
<feature type="transmembrane region" description="Helical" evidence="1">
    <location>
        <begin position="169"/>
        <end position="193"/>
    </location>
</feature>
<feature type="transmembrane region" description="Helical" evidence="1">
    <location>
        <begin position="95"/>
        <end position="115"/>
    </location>
</feature>
<dbReference type="RefSeq" id="WP_345864208.1">
    <property type="nucleotide sequence ID" value="NZ_JBDIMF010000002.1"/>
</dbReference>
<keyword evidence="1" id="KW-0812">Transmembrane</keyword>
<feature type="transmembrane region" description="Helical" evidence="1">
    <location>
        <begin position="331"/>
        <end position="354"/>
    </location>
</feature>
<dbReference type="EMBL" id="JBDIMF010000002">
    <property type="protein sequence ID" value="MEN2786420.1"/>
    <property type="molecule type" value="Genomic_DNA"/>
</dbReference>
<evidence type="ECO:0000313" key="3">
    <source>
        <dbReference type="Proteomes" id="UP001404104"/>
    </source>
</evidence>
<feature type="transmembrane region" description="Helical" evidence="1">
    <location>
        <begin position="12"/>
        <end position="33"/>
    </location>
</feature>
<name>A0ABU9XRI9_9SPHN</name>
<dbReference type="Proteomes" id="UP001404104">
    <property type="component" value="Unassembled WGS sequence"/>
</dbReference>
<reference evidence="2 3" key="1">
    <citation type="submission" date="2024-05" db="EMBL/GenBank/DDBJ databases">
        <authorList>
            <person name="Liu Q."/>
            <person name="Xin Y.-H."/>
        </authorList>
    </citation>
    <scope>NUCLEOTIDE SEQUENCE [LARGE SCALE GENOMIC DNA]</scope>
    <source>
        <strain evidence="2 3">CGMCC 1.15349</strain>
    </source>
</reference>
<comment type="caution">
    <text evidence="2">The sequence shown here is derived from an EMBL/GenBank/DDBJ whole genome shotgun (WGS) entry which is preliminary data.</text>
</comment>
<evidence type="ECO:0000313" key="2">
    <source>
        <dbReference type="EMBL" id="MEN2786420.1"/>
    </source>
</evidence>
<feature type="transmembrane region" description="Helical" evidence="1">
    <location>
        <begin position="205"/>
        <end position="229"/>
    </location>
</feature>
<feature type="transmembrane region" description="Helical" evidence="1">
    <location>
        <begin position="135"/>
        <end position="157"/>
    </location>
</feature>
<sequence>MEVDNRTRLPYLVLGLTCLFGYFFKAHCGIGWIDGIQYTSGCYSDVVPFWGLRGVADGAVPYLQARMEYPVLTGAQIWIEGGIARLIGGAGANPATFLFVVVAVNSGLAFVILWLMQRAGVPRARLYAWSAAPPLILYLGHNWDLAAAALAVAAMLAARRGAAFRAVQFAALGAAAKLFPVLLLPLVGLGALFRRDTAWRDRLLSTALLALTAVLAWGAVNLPVALAAFTNWSEFYAFSGARSGTAASVWELLAAFGVWQAPVPLRNVASFAAFMIGAGAIVLLGWRRHGDRLWLLFTPVLAWFLLTNKVYSPQFDLWLYPLLVLTSYRLWPLAWFALGDVAAHFAEFWWFAGMEGRTPSATMNDIALAAAFRGAAMLWIIVAALRQPAPDWVTPPADSPRHPDRPIPIG</sequence>
<evidence type="ECO:0008006" key="4">
    <source>
        <dbReference type="Google" id="ProtNLM"/>
    </source>
</evidence>